<feature type="compositionally biased region" description="Basic and acidic residues" evidence="1">
    <location>
        <begin position="148"/>
        <end position="168"/>
    </location>
</feature>
<feature type="region of interest" description="Disordered" evidence="1">
    <location>
        <begin position="73"/>
        <end position="103"/>
    </location>
</feature>
<dbReference type="EMBL" id="NHOQ01000266">
    <property type="protein sequence ID" value="PWA31577.1"/>
    <property type="molecule type" value="Genomic_DNA"/>
</dbReference>
<reference evidence="2 3" key="1">
    <citation type="journal article" date="2018" name="G3 (Bethesda)">
        <title>A High-Quality Reference Genome for the Invasive Mosquitofish Gambusia affinis Using a Chicago Library.</title>
        <authorList>
            <person name="Hoffberg S.L."/>
            <person name="Troendle N.J."/>
            <person name="Glenn T.C."/>
            <person name="Mahmud O."/>
            <person name="Louha S."/>
            <person name="Chalopin D."/>
            <person name="Bennetzen J.L."/>
            <person name="Mauricio R."/>
        </authorList>
    </citation>
    <scope>NUCLEOTIDE SEQUENCE [LARGE SCALE GENOMIC DNA]</scope>
    <source>
        <strain evidence="2">NE01/NJP1002.9</strain>
        <tissue evidence="2">Muscle</tissue>
    </source>
</reference>
<proteinExistence type="predicted"/>
<feature type="region of interest" description="Disordered" evidence="1">
    <location>
        <begin position="139"/>
        <end position="168"/>
    </location>
</feature>
<accession>A0A315W889</accession>
<evidence type="ECO:0000256" key="1">
    <source>
        <dbReference type="SAM" id="MobiDB-lite"/>
    </source>
</evidence>
<organism evidence="2 3">
    <name type="scientific">Gambusia affinis</name>
    <name type="common">Western mosquitofish</name>
    <name type="synonym">Heterandria affinis</name>
    <dbReference type="NCBI Taxonomy" id="33528"/>
    <lineage>
        <taxon>Eukaryota</taxon>
        <taxon>Metazoa</taxon>
        <taxon>Chordata</taxon>
        <taxon>Craniata</taxon>
        <taxon>Vertebrata</taxon>
        <taxon>Euteleostomi</taxon>
        <taxon>Actinopterygii</taxon>
        <taxon>Neopterygii</taxon>
        <taxon>Teleostei</taxon>
        <taxon>Neoteleostei</taxon>
        <taxon>Acanthomorphata</taxon>
        <taxon>Ovalentaria</taxon>
        <taxon>Atherinomorphae</taxon>
        <taxon>Cyprinodontiformes</taxon>
        <taxon>Poeciliidae</taxon>
        <taxon>Poeciliinae</taxon>
        <taxon>Gambusia</taxon>
    </lineage>
</organism>
<keyword evidence="3" id="KW-1185">Reference proteome</keyword>
<protein>
    <submittedName>
        <fullName evidence="2">Uncharacterized protein</fullName>
    </submittedName>
</protein>
<evidence type="ECO:0000313" key="2">
    <source>
        <dbReference type="EMBL" id="PWA31577.1"/>
    </source>
</evidence>
<dbReference type="AlphaFoldDB" id="A0A315W889"/>
<dbReference type="Proteomes" id="UP000250572">
    <property type="component" value="Unassembled WGS sequence"/>
</dbReference>
<feature type="region of interest" description="Disordered" evidence="1">
    <location>
        <begin position="1"/>
        <end position="58"/>
    </location>
</feature>
<comment type="caution">
    <text evidence="2">The sequence shown here is derived from an EMBL/GenBank/DDBJ whole genome shotgun (WGS) entry which is preliminary data.</text>
</comment>
<feature type="compositionally biased region" description="Low complexity" evidence="1">
    <location>
        <begin position="1"/>
        <end position="23"/>
    </location>
</feature>
<gene>
    <name evidence="2" type="ORF">CCH79_00021014</name>
</gene>
<sequence length="204" mass="21430">MRAAAAASPGVQVGPVPVPVGAPEHLAGRKPQYAGAAASAEEDGGSPSPGPDGLKWGEGCAAERPLRRFTWSRSVSTAEHGGSVLMEHGTRNGQLPEPAGSPLQLKSGSGFRCGCCRGTSRSAGVLQTEQNQVRSVREVLNPDQSPVHPDEGQLKVAEAHPPESPDPVRSELLDVTLVLESGPGLQVRTVLFRSRDDYLPTQDF</sequence>
<name>A0A315W889_GAMAF</name>
<evidence type="ECO:0000313" key="3">
    <source>
        <dbReference type="Proteomes" id="UP000250572"/>
    </source>
</evidence>